<dbReference type="Gene3D" id="3.40.50.2300">
    <property type="match status" value="1"/>
</dbReference>
<dbReference type="PROSITE" id="PS50110">
    <property type="entry name" value="RESPONSE_REGULATORY"/>
    <property type="match status" value="1"/>
</dbReference>
<dbReference type="SUPFAM" id="SSF52172">
    <property type="entry name" value="CheY-like"/>
    <property type="match status" value="1"/>
</dbReference>
<dbReference type="Pfam" id="PF02518">
    <property type="entry name" value="HATPase_c"/>
    <property type="match status" value="1"/>
</dbReference>
<dbReference type="InterPro" id="IPR003594">
    <property type="entry name" value="HATPase_dom"/>
</dbReference>
<evidence type="ECO:0000313" key="7">
    <source>
        <dbReference type="EMBL" id="GHC04514.1"/>
    </source>
</evidence>
<dbReference type="SMART" id="SM00448">
    <property type="entry name" value="REC"/>
    <property type="match status" value="1"/>
</dbReference>
<organism evidence="7 8">
    <name type="scientific">Cerasicoccus arenae</name>
    <dbReference type="NCBI Taxonomy" id="424488"/>
    <lineage>
        <taxon>Bacteria</taxon>
        <taxon>Pseudomonadati</taxon>
        <taxon>Verrucomicrobiota</taxon>
        <taxon>Opitutia</taxon>
        <taxon>Puniceicoccales</taxon>
        <taxon>Cerasicoccaceae</taxon>
        <taxon>Cerasicoccus</taxon>
    </lineage>
</organism>
<evidence type="ECO:0000256" key="1">
    <source>
        <dbReference type="ARBA" id="ARBA00000085"/>
    </source>
</evidence>
<dbReference type="InterPro" id="IPR005467">
    <property type="entry name" value="His_kinase_dom"/>
</dbReference>
<dbReference type="InterPro" id="IPR036890">
    <property type="entry name" value="HATPase_C_sf"/>
</dbReference>
<sequence length="373" mass="41050">MELIDKSKSESQPLVLAVDDQPENLRLLGNTLSGESLSMAFSISGEEALEWLNAHTPDLILLDIMMPGMDGLACCRQLKTRKQLADVPVIFLTARVESDDIEAGFQAGAVDYVTKPFRPTELIARVHTHLKLQAQRKDLEHHLMQKSELVGIIAHDIRGPIASIRALIDVLLEDYPEQHSGDFPESNFKLLRAMAASADKTLYTLSELLNAKISHTGHFEPEFSEFPLSAVFETVGIRNTGQSLKKHITLNFDPGNSPIVHADRSLLTEVVDNLVSNAVKYSPKDKTVTIQALSDSTGRPQLLVSDEGPGFKPEDYARLYRRFERLSAHPTAGEASFGLGLALVKELMVAQGGDVELISPPNESAVFRVTFSN</sequence>
<name>A0A8J3DCT1_9BACT</name>
<dbReference type="EC" id="2.7.13.3" evidence="2"/>
<evidence type="ECO:0000256" key="3">
    <source>
        <dbReference type="ARBA" id="ARBA00022553"/>
    </source>
</evidence>
<dbReference type="InterPro" id="IPR011006">
    <property type="entry name" value="CheY-like_superfamily"/>
</dbReference>
<dbReference type="InterPro" id="IPR036097">
    <property type="entry name" value="HisK_dim/P_sf"/>
</dbReference>
<keyword evidence="7" id="KW-0808">Transferase</keyword>
<keyword evidence="8" id="KW-1185">Reference proteome</keyword>
<evidence type="ECO:0000313" key="8">
    <source>
        <dbReference type="Proteomes" id="UP000642829"/>
    </source>
</evidence>
<dbReference type="SMART" id="SM00388">
    <property type="entry name" value="HisKA"/>
    <property type="match status" value="1"/>
</dbReference>
<reference evidence="7" key="2">
    <citation type="submission" date="2020-09" db="EMBL/GenBank/DDBJ databases">
        <authorList>
            <person name="Sun Q."/>
            <person name="Kim S."/>
        </authorList>
    </citation>
    <scope>NUCLEOTIDE SEQUENCE</scope>
    <source>
        <strain evidence="7">KCTC 12870</strain>
    </source>
</reference>
<dbReference type="InterPro" id="IPR003661">
    <property type="entry name" value="HisK_dim/P_dom"/>
</dbReference>
<dbReference type="SUPFAM" id="SSF47384">
    <property type="entry name" value="Homodimeric domain of signal transducing histidine kinase"/>
    <property type="match status" value="1"/>
</dbReference>
<dbReference type="InterPro" id="IPR001789">
    <property type="entry name" value="Sig_transdc_resp-reg_receiver"/>
</dbReference>
<keyword evidence="3 4" id="KW-0597">Phosphoprotein</keyword>
<evidence type="ECO:0000259" key="6">
    <source>
        <dbReference type="PROSITE" id="PS50110"/>
    </source>
</evidence>
<dbReference type="SMART" id="SM00387">
    <property type="entry name" value="HATPase_c"/>
    <property type="match status" value="1"/>
</dbReference>
<gene>
    <name evidence="7" type="ORF">GCM10007047_21620</name>
</gene>
<protein>
    <recommendedName>
        <fullName evidence="2">histidine kinase</fullName>
        <ecNumber evidence="2">2.7.13.3</ecNumber>
    </recommendedName>
</protein>
<evidence type="ECO:0000259" key="5">
    <source>
        <dbReference type="PROSITE" id="PS50109"/>
    </source>
</evidence>
<reference evidence="7" key="1">
    <citation type="journal article" date="2014" name="Int. J. Syst. Evol. Microbiol.">
        <title>Complete genome sequence of Corynebacterium casei LMG S-19264T (=DSM 44701T), isolated from a smear-ripened cheese.</title>
        <authorList>
            <consortium name="US DOE Joint Genome Institute (JGI-PGF)"/>
            <person name="Walter F."/>
            <person name="Albersmeier A."/>
            <person name="Kalinowski J."/>
            <person name="Ruckert C."/>
        </authorList>
    </citation>
    <scope>NUCLEOTIDE SEQUENCE</scope>
    <source>
        <strain evidence="7">KCTC 12870</strain>
    </source>
</reference>
<dbReference type="GO" id="GO:0000155">
    <property type="term" value="F:phosphorelay sensor kinase activity"/>
    <property type="evidence" value="ECO:0007669"/>
    <property type="project" value="InterPro"/>
</dbReference>
<dbReference type="Gene3D" id="3.30.565.10">
    <property type="entry name" value="Histidine kinase-like ATPase, C-terminal domain"/>
    <property type="match status" value="1"/>
</dbReference>
<feature type="domain" description="Histidine kinase" evidence="5">
    <location>
        <begin position="152"/>
        <end position="373"/>
    </location>
</feature>
<proteinExistence type="predicted"/>
<dbReference type="CDD" id="cd00082">
    <property type="entry name" value="HisKA"/>
    <property type="match status" value="1"/>
</dbReference>
<dbReference type="EMBL" id="BMXG01000012">
    <property type="protein sequence ID" value="GHC04514.1"/>
    <property type="molecule type" value="Genomic_DNA"/>
</dbReference>
<dbReference type="PROSITE" id="PS50109">
    <property type="entry name" value="HIS_KIN"/>
    <property type="match status" value="1"/>
</dbReference>
<evidence type="ECO:0000256" key="4">
    <source>
        <dbReference type="PROSITE-ProRule" id="PRU00169"/>
    </source>
</evidence>
<dbReference type="PANTHER" id="PTHR43547:SF2">
    <property type="entry name" value="HYBRID SIGNAL TRANSDUCTION HISTIDINE KINASE C"/>
    <property type="match status" value="1"/>
</dbReference>
<dbReference type="SUPFAM" id="SSF55874">
    <property type="entry name" value="ATPase domain of HSP90 chaperone/DNA topoisomerase II/histidine kinase"/>
    <property type="match status" value="1"/>
</dbReference>
<comment type="caution">
    <text evidence="7">The sequence shown here is derived from an EMBL/GenBank/DDBJ whole genome shotgun (WGS) entry which is preliminary data.</text>
</comment>
<dbReference type="RefSeq" id="WP_189514984.1">
    <property type="nucleotide sequence ID" value="NZ_BMXG01000012.1"/>
</dbReference>
<comment type="catalytic activity">
    <reaction evidence="1">
        <text>ATP + protein L-histidine = ADP + protein N-phospho-L-histidine.</text>
        <dbReference type="EC" id="2.7.13.3"/>
    </reaction>
</comment>
<evidence type="ECO:0000256" key="2">
    <source>
        <dbReference type="ARBA" id="ARBA00012438"/>
    </source>
</evidence>
<dbReference type="Gene3D" id="1.10.287.130">
    <property type="match status" value="1"/>
</dbReference>
<dbReference type="Pfam" id="PF00072">
    <property type="entry name" value="Response_reg"/>
    <property type="match status" value="1"/>
</dbReference>
<dbReference type="Proteomes" id="UP000642829">
    <property type="component" value="Unassembled WGS sequence"/>
</dbReference>
<dbReference type="AlphaFoldDB" id="A0A8J3DCT1"/>
<keyword evidence="7" id="KW-0418">Kinase</keyword>
<accession>A0A8J3DCT1</accession>
<feature type="modified residue" description="4-aspartylphosphate" evidence="4">
    <location>
        <position position="63"/>
    </location>
</feature>
<feature type="domain" description="Response regulatory" evidence="6">
    <location>
        <begin position="14"/>
        <end position="130"/>
    </location>
</feature>
<dbReference type="PANTHER" id="PTHR43547">
    <property type="entry name" value="TWO-COMPONENT HISTIDINE KINASE"/>
    <property type="match status" value="1"/>
</dbReference>
<dbReference type="CDD" id="cd19920">
    <property type="entry name" value="REC_PA4781-like"/>
    <property type="match status" value="1"/>
</dbReference>